<evidence type="ECO:0000313" key="1">
    <source>
        <dbReference type="EMBL" id="PGH24676.1"/>
    </source>
</evidence>
<gene>
    <name evidence="1" type="ORF">RN90_04150</name>
</gene>
<name>A0A2B7YSP5_9FUSO</name>
<dbReference type="AlphaFoldDB" id="A0A2B7YSP5"/>
<protein>
    <submittedName>
        <fullName evidence="1">Uncharacterized protein</fullName>
    </submittedName>
</protein>
<accession>A0A2B7YSP5</accession>
<reference evidence="1 2" key="1">
    <citation type="submission" date="2017-06" db="EMBL/GenBank/DDBJ databases">
        <title>Draft genome sequence of Fusobacterium nucleatum subsp. animalis KCOM 1280 (=ChDC F318).</title>
        <authorList>
            <person name="Kook J.-K."/>
            <person name="Park S.-N."/>
            <person name="Lim Y.K."/>
            <person name="Roh H."/>
        </authorList>
    </citation>
    <scope>NUCLEOTIDE SEQUENCE [LARGE SCALE GENOMIC DNA]</scope>
    <source>
        <strain evidence="2">KCOM 1280 ( ChDC F318)</strain>
    </source>
</reference>
<sequence length="80" mass="9870">MREDLYFKNEEVKYIFYLVALEEKIQMDFLDIDREHYENKERARNWYKQIKNKIKNSKHPKLEEAITNLNKLYRGMGGKI</sequence>
<organism evidence="1 2">
    <name type="scientific">Fusobacterium animalis</name>
    <dbReference type="NCBI Taxonomy" id="76859"/>
    <lineage>
        <taxon>Bacteria</taxon>
        <taxon>Fusobacteriati</taxon>
        <taxon>Fusobacteriota</taxon>
        <taxon>Fusobacteriia</taxon>
        <taxon>Fusobacteriales</taxon>
        <taxon>Fusobacteriaceae</taxon>
        <taxon>Fusobacterium</taxon>
    </lineage>
</organism>
<dbReference type="EMBL" id="NJGJ01000001">
    <property type="protein sequence ID" value="PGH24676.1"/>
    <property type="molecule type" value="Genomic_DNA"/>
</dbReference>
<proteinExistence type="predicted"/>
<evidence type="ECO:0000313" key="2">
    <source>
        <dbReference type="Proteomes" id="UP000226179"/>
    </source>
</evidence>
<dbReference type="RefSeq" id="WP_005911227.1">
    <property type="nucleotide sequence ID" value="NZ_CP077150.1"/>
</dbReference>
<dbReference type="Proteomes" id="UP000226179">
    <property type="component" value="Unassembled WGS sequence"/>
</dbReference>
<comment type="caution">
    <text evidence="1">The sequence shown here is derived from an EMBL/GenBank/DDBJ whole genome shotgun (WGS) entry which is preliminary data.</text>
</comment>